<gene>
    <name evidence="20" type="primary">LOC105051970</name>
</gene>
<dbReference type="InterPro" id="IPR001245">
    <property type="entry name" value="Ser-Thr/Tyr_kinase_cat_dom"/>
</dbReference>
<dbReference type="SUPFAM" id="SSF56112">
    <property type="entry name" value="Protein kinase-like (PK-like)"/>
    <property type="match status" value="1"/>
</dbReference>
<evidence type="ECO:0000256" key="3">
    <source>
        <dbReference type="ARBA" id="ARBA00022614"/>
    </source>
</evidence>
<evidence type="ECO:0000256" key="7">
    <source>
        <dbReference type="ARBA" id="ARBA00022737"/>
    </source>
</evidence>
<feature type="domain" description="Protein kinase" evidence="18">
    <location>
        <begin position="84"/>
        <end position="368"/>
    </location>
</feature>
<dbReference type="FunFam" id="1.10.510.10:FF:000388">
    <property type="entry name" value="Leucine-rich repeat receptor-like tyrosine-protein kinase PXC3"/>
    <property type="match status" value="1"/>
</dbReference>
<dbReference type="PROSITE" id="PS00107">
    <property type="entry name" value="PROTEIN_KINASE_ATP"/>
    <property type="match status" value="1"/>
</dbReference>
<evidence type="ECO:0000313" key="20">
    <source>
        <dbReference type="RefSeq" id="XP_010930935.1"/>
    </source>
</evidence>
<dbReference type="InterPro" id="IPR008271">
    <property type="entry name" value="Ser/Thr_kinase_AS"/>
</dbReference>
<dbReference type="GO" id="GO:0004674">
    <property type="term" value="F:protein serine/threonine kinase activity"/>
    <property type="evidence" value="ECO:0007669"/>
    <property type="project" value="UniProtKB-KW"/>
</dbReference>
<evidence type="ECO:0000256" key="14">
    <source>
        <dbReference type="ARBA" id="ARBA00023180"/>
    </source>
</evidence>
<dbReference type="OrthoDB" id="4062651at2759"/>
<protein>
    <submittedName>
        <fullName evidence="20">Serine/threonine-protein kinase</fullName>
    </submittedName>
</protein>
<dbReference type="Proteomes" id="UP000504607">
    <property type="component" value="Chromosome 9"/>
</dbReference>
<dbReference type="GO" id="GO:0016020">
    <property type="term" value="C:membrane"/>
    <property type="evidence" value="ECO:0007669"/>
    <property type="project" value="UniProtKB-SubCell"/>
</dbReference>
<keyword evidence="6" id="KW-0732">Signal</keyword>
<evidence type="ECO:0000256" key="13">
    <source>
        <dbReference type="ARBA" id="ARBA00023170"/>
    </source>
</evidence>
<keyword evidence="3" id="KW-0433">Leucine-rich repeat</keyword>
<dbReference type="AlphaFoldDB" id="A0A6I9RQX5"/>
<dbReference type="PROSITE" id="PS50011">
    <property type="entry name" value="PROTEIN_KINASE_DOM"/>
    <property type="match status" value="1"/>
</dbReference>
<evidence type="ECO:0000256" key="4">
    <source>
        <dbReference type="ARBA" id="ARBA00022679"/>
    </source>
</evidence>
<keyword evidence="7" id="KW-0677">Repeat</keyword>
<dbReference type="InterPro" id="IPR051824">
    <property type="entry name" value="LRR_Rcpt-Like_S/T_Kinase"/>
</dbReference>
<evidence type="ECO:0000256" key="11">
    <source>
        <dbReference type="ARBA" id="ARBA00022989"/>
    </source>
</evidence>
<dbReference type="PANTHER" id="PTHR48006:SF47">
    <property type="entry name" value="PHYTOSULFOKINE RECEPTOR 2-LIKE"/>
    <property type="match status" value="1"/>
</dbReference>
<sequence>MEGALQALIAAVVAFFAVVLLFFLILLLCPRTPKSRLGPSALPAPPLPLRRPPPASIVADESASFDPSLDHISLNELAAATKGFAADAIIGDGSFGFVYKARLSSGATVAVKRLSADAFHGFREFRAEMETLGGLRHPHLTRILGYCISGADRLLIYEFVEHGSLDHLLHESDSRDSIDLVSSPLPWPIRVQIVRGVAAGLAFLHEECRPRIIHRDIKSSNVLLAADFEARIADFGLARLVDVSRTHVSTQVAGTMGYMPPEYKEGLMAATVAADVYSFGVLMVETATGQRPNLLRRLENGKQVCLVRWTRRMVEERRVMEVLDAKMGKEGVREEEVKGYLEVAYRCTDENPRKRPTMAEVVSLLDHI</sequence>
<evidence type="ECO:0000256" key="2">
    <source>
        <dbReference type="ARBA" id="ARBA00022527"/>
    </source>
</evidence>
<keyword evidence="8 15" id="KW-0547">Nucleotide-binding</keyword>
<evidence type="ECO:0000259" key="18">
    <source>
        <dbReference type="PROSITE" id="PS50011"/>
    </source>
</evidence>
<evidence type="ECO:0000313" key="19">
    <source>
        <dbReference type="Proteomes" id="UP000504607"/>
    </source>
</evidence>
<keyword evidence="2 16" id="KW-0723">Serine/threonine-protein kinase</keyword>
<dbReference type="CDD" id="cd14066">
    <property type="entry name" value="STKc_IRAK"/>
    <property type="match status" value="1"/>
</dbReference>
<keyword evidence="13" id="KW-0675">Receptor</keyword>
<evidence type="ECO:0000256" key="1">
    <source>
        <dbReference type="ARBA" id="ARBA00004479"/>
    </source>
</evidence>
<evidence type="ECO:0000256" key="15">
    <source>
        <dbReference type="PROSITE-ProRule" id="PRU10141"/>
    </source>
</evidence>
<dbReference type="GeneID" id="105051970"/>
<evidence type="ECO:0000256" key="6">
    <source>
        <dbReference type="ARBA" id="ARBA00022729"/>
    </source>
</evidence>
<dbReference type="PROSITE" id="PS00108">
    <property type="entry name" value="PROTEIN_KINASE_ST"/>
    <property type="match status" value="1"/>
</dbReference>
<dbReference type="Gene3D" id="1.10.510.10">
    <property type="entry name" value="Transferase(Phosphotransferase) domain 1"/>
    <property type="match status" value="1"/>
</dbReference>
<reference evidence="20" key="1">
    <citation type="submission" date="2025-08" db="UniProtKB">
        <authorList>
            <consortium name="RefSeq"/>
        </authorList>
    </citation>
    <scope>IDENTIFICATION</scope>
</reference>
<evidence type="ECO:0000256" key="10">
    <source>
        <dbReference type="ARBA" id="ARBA00022840"/>
    </source>
</evidence>
<organism evidence="19 20">
    <name type="scientific">Elaeis guineensis var. tenera</name>
    <name type="common">Oil palm</name>
    <dbReference type="NCBI Taxonomy" id="51953"/>
    <lineage>
        <taxon>Eukaryota</taxon>
        <taxon>Viridiplantae</taxon>
        <taxon>Streptophyta</taxon>
        <taxon>Embryophyta</taxon>
        <taxon>Tracheophyta</taxon>
        <taxon>Spermatophyta</taxon>
        <taxon>Magnoliopsida</taxon>
        <taxon>Liliopsida</taxon>
        <taxon>Arecaceae</taxon>
        <taxon>Arecoideae</taxon>
        <taxon>Cocoseae</taxon>
        <taxon>Elaeidinae</taxon>
        <taxon>Elaeis</taxon>
    </lineage>
</organism>
<keyword evidence="12 17" id="KW-0472">Membrane</keyword>
<evidence type="ECO:0000256" key="16">
    <source>
        <dbReference type="RuleBase" id="RU000304"/>
    </source>
</evidence>
<feature type="binding site" evidence="15">
    <location>
        <position position="112"/>
    </location>
    <ligand>
        <name>ATP</name>
        <dbReference type="ChEBI" id="CHEBI:30616"/>
    </ligand>
</feature>
<dbReference type="FunFam" id="3.30.200.20:FF:000745">
    <property type="entry name" value="Phytosulfokine receptor 2"/>
    <property type="match status" value="1"/>
</dbReference>
<keyword evidence="19" id="KW-1185">Reference proteome</keyword>
<dbReference type="PANTHER" id="PTHR48006">
    <property type="entry name" value="LEUCINE-RICH REPEAT-CONTAINING PROTEIN DDB_G0281931-RELATED"/>
    <property type="match status" value="1"/>
</dbReference>
<dbReference type="Pfam" id="PF07714">
    <property type="entry name" value="PK_Tyr_Ser-Thr"/>
    <property type="match status" value="1"/>
</dbReference>
<evidence type="ECO:0000256" key="17">
    <source>
        <dbReference type="SAM" id="Phobius"/>
    </source>
</evidence>
<dbReference type="InterPro" id="IPR017441">
    <property type="entry name" value="Protein_kinase_ATP_BS"/>
</dbReference>
<evidence type="ECO:0000256" key="9">
    <source>
        <dbReference type="ARBA" id="ARBA00022777"/>
    </source>
</evidence>
<keyword evidence="14" id="KW-0325">Glycoprotein</keyword>
<evidence type="ECO:0000256" key="8">
    <source>
        <dbReference type="ARBA" id="ARBA00022741"/>
    </source>
</evidence>
<keyword evidence="11 17" id="KW-1133">Transmembrane helix</keyword>
<dbReference type="Gene3D" id="3.30.200.20">
    <property type="entry name" value="Phosphorylase Kinase, domain 1"/>
    <property type="match status" value="1"/>
</dbReference>
<comment type="subcellular location">
    <subcellularLocation>
        <location evidence="1">Membrane</location>
        <topology evidence="1">Single-pass type I membrane protein</topology>
    </subcellularLocation>
</comment>
<feature type="transmembrane region" description="Helical" evidence="17">
    <location>
        <begin position="6"/>
        <end position="29"/>
    </location>
</feature>
<keyword evidence="10 15" id="KW-0067">ATP-binding</keyword>
<keyword evidence="5 17" id="KW-0812">Transmembrane</keyword>
<keyword evidence="9 20" id="KW-0418">Kinase</keyword>
<name>A0A6I9RQX5_ELAGV</name>
<accession>A0A6I9RQX5</accession>
<dbReference type="InterPro" id="IPR000719">
    <property type="entry name" value="Prot_kinase_dom"/>
</dbReference>
<evidence type="ECO:0000256" key="5">
    <source>
        <dbReference type="ARBA" id="ARBA00022692"/>
    </source>
</evidence>
<dbReference type="InParanoid" id="A0A6I9RQX5"/>
<dbReference type="GO" id="GO:0005524">
    <property type="term" value="F:ATP binding"/>
    <property type="evidence" value="ECO:0007669"/>
    <property type="project" value="UniProtKB-UniRule"/>
</dbReference>
<dbReference type="InterPro" id="IPR011009">
    <property type="entry name" value="Kinase-like_dom_sf"/>
</dbReference>
<dbReference type="SMART" id="SM00220">
    <property type="entry name" value="S_TKc"/>
    <property type="match status" value="1"/>
</dbReference>
<evidence type="ECO:0000256" key="12">
    <source>
        <dbReference type="ARBA" id="ARBA00023136"/>
    </source>
</evidence>
<proteinExistence type="inferred from homology"/>
<comment type="similarity">
    <text evidence="16">Belongs to the protein kinase superfamily.</text>
</comment>
<dbReference type="KEGG" id="egu:105051970"/>
<dbReference type="RefSeq" id="XP_010930935.1">
    <property type="nucleotide sequence ID" value="XM_010932633.3"/>
</dbReference>
<keyword evidence="4" id="KW-0808">Transferase</keyword>